<keyword evidence="3" id="KW-0813">Transport</keyword>
<feature type="transmembrane region" description="Helical" evidence="8">
    <location>
        <begin position="185"/>
        <end position="204"/>
    </location>
</feature>
<dbReference type="Proteomes" id="UP001271249">
    <property type="component" value="Unassembled WGS sequence"/>
</dbReference>
<feature type="transmembrane region" description="Helical" evidence="8">
    <location>
        <begin position="84"/>
        <end position="103"/>
    </location>
</feature>
<feature type="transmembrane region" description="Helical" evidence="8">
    <location>
        <begin position="224"/>
        <end position="250"/>
    </location>
</feature>
<dbReference type="Pfam" id="PF01032">
    <property type="entry name" value="FecCD"/>
    <property type="match status" value="2"/>
</dbReference>
<keyword evidence="5 8" id="KW-0812">Transmembrane</keyword>
<dbReference type="NCBIfam" id="NF007866">
    <property type="entry name" value="PRK10577.1-2"/>
    <property type="match status" value="1"/>
</dbReference>
<proteinExistence type="inferred from homology"/>
<feature type="transmembrane region" description="Helical" evidence="8">
    <location>
        <begin position="466"/>
        <end position="488"/>
    </location>
</feature>
<protein>
    <submittedName>
        <fullName evidence="9">Fe(3+)-hydroxamate ABC transporter permease FhuB</fullName>
    </submittedName>
</protein>
<evidence type="ECO:0000256" key="6">
    <source>
        <dbReference type="ARBA" id="ARBA00022989"/>
    </source>
</evidence>
<feature type="transmembrane region" description="Helical" evidence="8">
    <location>
        <begin position="597"/>
        <end position="618"/>
    </location>
</feature>
<feature type="transmembrane region" description="Helical" evidence="8">
    <location>
        <begin position="508"/>
        <end position="527"/>
    </location>
</feature>
<feature type="transmembrane region" description="Helical" evidence="8">
    <location>
        <begin position="381"/>
        <end position="399"/>
    </location>
</feature>
<dbReference type="RefSeq" id="WP_320225729.1">
    <property type="nucleotide sequence ID" value="NZ_JAVIJC010000007.1"/>
</dbReference>
<keyword evidence="7 8" id="KW-0472">Membrane</keyword>
<feature type="transmembrane region" description="Helical" evidence="8">
    <location>
        <begin position="340"/>
        <end position="361"/>
    </location>
</feature>
<feature type="transmembrane region" description="Helical" evidence="8">
    <location>
        <begin position="624"/>
        <end position="644"/>
    </location>
</feature>
<evidence type="ECO:0000313" key="10">
    <source>
        <dbReference type="Proteomes" id="UP001271249"/>
    </source>
</evidence>
<comment type="subcellular location">
    <subcellularLocation>
        <location evidence="1">Cell membrane</location>
        <topology evidence="1">Multi-pass membrane protein</topology>
    </subcellularLocation>
</comment>
<feature type="transmembrane region" description="Helical" evidence="8">
    <location>
        <begin position="134"/>
        <end position="155"/>
    </location>
</feature>
<dbReference type="Gene3D" id="1.10.3470.10">
    <property type="entry name" value="ABC transporter involved in vitamin B12 uptake, BtuC"/>
    <property type="match status" value="2"/>
</dbReference>
<dbReference type="EMBL" id="JAVIJC010000007">
    <property type="protein sequence ID" value="MDX8491691.1"/>
    <property type="molecule type" value="Genomic_DNA"/>
</dbReference>
<dbReference type="CDD" id="cd06550">
    <property type="entry name" value="TM_ABC_iron-siderophores_like"/>
    <property type="match status" value="2"/>
</dbReference>
<evidence type="ECO:0000256" key="3">
    <source>
        <dbReference type="ARBA" id="ARBA00022448"/>
    </source>
</evidence>
<evidence type="ECO:0000256" key="7">
    <source>
        <dbReference type="ARBA" id="ARBA00023136"/>
    </source>
</evidence>
<evidence type="ECO:0000313" key="9">
    <source>
        <dbReference type="EMBL" id="MDX8491691.1"/>
    </source>
</evidence>
<feature type="transmembrane region" description="Helical" evidence="8">
    <location>
        <begin position="292"/>
        <end position="313"/>
    </location>
</feature>
<sequence>MLHDRRRLAVFFAGGVYLLLVALLMACNIADIGGGEAVRALLLDYAYWPRLAVSLLAGAALGLAGVLMQQVLQNPLAAPETLGVNAGAHLALTIGLLAAPALHAAHPELLAIAGAFAAWGLIAAIGWRRRTDPTTLILSGFVASFALGSISSLLMLLNQQYLASMFIWGAGSLVEDGWSGVEQLALRFAAGAIVTAALARPLLIIGFGDQQAKSLGLTKLMKPLLLAIAVLLSASVAAAVGIIGFVGLAAPHLARVLGAEKLGERLVAAPLAGAALVLVVDQLIQRLPPDQAANLPAGAVTALIGAPMLIFLLRRVPRLVLETGGGIATRLGGGSARRPMVVLAGLAIALALVLALAFLLGRAPDGFGLYPEAFAWRLPRVIAACGAGLGLGVAGCLVQRLFANPMASPEILGIGGGVAMGLIAVLLIFADASAGLQLLGATAGALAVTGAILLLGLDRGFTPERLLLTGIAITALLDASSLLFLALGDPRSGQVLAWLSGSTHWVELDVAIIVLLAGLAGLLLAALACRWLEILPLGASVATSLGIPLHAARLAVLVLAAITTAAAALVVGPMSFVGLLAPHLAGHLGLRRAGPQLFGAAIAGATLVVFADWTGRIVFAPTELPAGVLSVLIGSVAVMGVVMGRRARRR</sequence>
<dbReference type="PANTHER" id="PTHR30472">
    <property type="entry name" value="FERRIC ENTEROBACTIN TRANSPORT SYSTEM PERMEASE PROTEIN"/>
    <property type="match status" value="1"/>
</dbReference>
<keyword evidence="4" id="KW-1003">Cell membrane</keyword>
<feature type="transmembrane region" description="Helical" evidence="8">
    <location>
        <begin position="557"/>
        <end position="585"/>
    </location>
</feature>
<dbReference type="PANTHER" id="PTHR30472:SF37">
    <property type="entry name" value="FE(3+) DICITRATE TRANSPORT SYSTEM PERMEASE PROTEIN FECD-RELATED"/>
    <property type="match status" value="1"/>
</dbReference>
<keyword evidence="10" id="KW-1185">Reference proteome</keyword>
<comment type="similarity">
    <text evidence="2">Belongs to the binding-protein-dependent transport system permease family. FecCD subfamily.</text>
</comment>
<dbReference type="InterPro" id="IPR000522">
    <property type="entry name" value="ABC_transptr_permease_BtuC"/>
</dbReference>
<accession>A0ABU4YYB7</accession>
<feature type="transmembrane region" description="Helical" evidence="8">
    <location>
        <begin position="436"/>
        <end position="457"/>
    </location>
</feature>
<feature type="transmembrane region" description="Helical" evidence="8">
    <location>
        <begin position="109"/>
        <end position="127"/>
    </location>
</feature>
<dbReference type="PROSITE" id="PS51257">
    <property type="entry name" value="PROKAR_LIPOPROTEIN"/>
    <property type="match status" value="1"/>
</dbReference>
<evidence type="ECO:0000256" key="2">
    <source>
        <dbReference type="ARBA" id="ARBA00007935"/>
    </source>
</evidence>
<dbReference type="InterPro" id="IPR037294">
    <property type="entry name" value="ABC_BtuC-like"/>
</dbReference>
<comment type="caution">
    <text evidence="9">The sequence shown here is derived from an EMBL/GenBank/DDBJ whole genome shotgun (WGS) entry which is preliminary data.</text>
</comment>
<organism evidence="9 10">
    <name type="scientific">Mesorhizobium captivum</name>
    <dbReference type="NCBI Taxonomy" id="3072319"/>
    <lineage>
        <taxon>Bacteria</taxon>
        <taxon>Pseudomonadati</taxon>
        <taxon>Pseudomonadota</taxon>
        <taxon>Alphaproteobacteria</taxon>
        <taxon>Hyphomicrobiales</taxon>
        <taxon>Phyllobacteriaceae</taxon>
        <taxon>Mesorhizobium</taxon>
    </lineage>
</organism>
<evidence type="ECO:0000256" key="5">
    <source>
        <dbReference type="ARBA" id="ARBA00022692"/>
    </source>
</evidence>
<feature type="transmembrane region" description="Helical" evidence="8">
    <location>
        <begin position="50"/>
        <end position="72"/>
    </location>
</feature>
<name>A0ABU4YYB7_9HYPH</name>
<dbReference type="SUPFAM" id="SSF81345">
    <property type="entry name" value="ABC transporter involved in vitamin B12 uptake, BtuC"/>
    <property type="match status" value="2"/>
</dbReference>
<evidence type="ECO:0000256" key="1">
    <source>
        <dbReference type="ARBA" id="ARBA00004651"/>
    </source>
</evidence>
<feature type="transmembrane region" description="Helical" evidence="8">
    <location>
        <begin position="534"/>
        <end position="551"/>
    </location>
</feature>
<gene>
    <name evidence="9" type="primary">fhuB</name>
    <name evidence="9" type="ORF">RFN29_08875</name>
</gene>
<feature type="transmembrane region" description="Helical" evidence="8">
    <location>
        <begin position="411"/>
        <end position="430"/>
    </location>
</feature>
<evidence type="ECO:0000256" key="4">
    <source>
        <dbReference type="ARBA" id="ARBA00022475"/>
    </source>
</evidence>
<keyword evidence="6 8" id="KW-1133">Transmembrane helix</keyword>
<reference evidence="9 10" key="1">
    <citation type="submission" date="2023-08" db="EMBL/GenBank/DDBJ databases">
        <title>Implementing the SeqCode for naming new Mesorhizobium species isolated from Vachellia karroo root nodules.</title>
        <authorList>
            <person name="Van Lill M."/>
        </authorList>
    </citation>
    <scope>NUCLEOTIDE SEQUENCE [LARGE SCALE GENOMIC DNA]</scope>
    <source>
        <strain evidence="9 10">VK22B</strain>
    </source>
</reference>
<evidence type="ECO:0000256" key="8">
    <source>
        <dbReference type="SAM" id="Phobius"/>
    </source>
</evidence>